<dbReference type="PANTHER" id="PTHR22789">
    <property type="entry name" value="FUCULOSE PHOSPHATE ALDOLASE"/>
    <property type="match status" value="1"/>
</dbReference>
<dbReference type="Gene3D" id="3.40.225.10">
    <property type="entry name" value="Class II aldolase/adducin N-terminal domain"/>
    <property type="match status" value="1"/>
</dbReference>
<dbReference type="Pfam" id="PF00596">
    <property type="entry name" value="Aldolase_II"/>
    <property type="match status" value="1"/>
</dbReference>
<keyword evidence="5" id="KW-1185">Reference proteome</keyword>
<name>A0A839ZUL2_9CAUL</name>
<protein>
    <submittedName>
        <fullName evidence="4">L-fuculose-phosphate aldolase</fullName>
        <ecNumber evidence="4">4.1.2.17</ecNumber>
    </submittedName>
</protein>
<dbReference type="SUPFAM" id="SSF53639">
    <property type="entry name" value="AraD/HMP-PK domain-like"/>
    <property type="match status" value="1"/>
</dbReference>
<gene>
    <name evidence="4" type="ORF">GGQ61_000663</name>
</gene>
<dbReference type="GO" id="GO:0019323">
    <property type="term" value="P:pentose catabolic process"/>
    <property type="evidence" value="ECO:0007669"/>
    <property type="project" value="TreeGrafter"/>
</dbReference>
<dbReference type="GO" id="GO:0005829">
    <property type="term" value="C:cytosol"/>
    <property type="evidence" value="ECO:0007669"/>
    <property type="project" value="TreeGrafter"/>
</dbReference>
<evidence type="ECO:0000313" key="4">
    <source>
        <dbReference type="EMBL" id="MBB3889966.1"/>
    </source>
</evidence>
<proteinExistence type="predicted"/>
<keyword evidence="2 4" id="KW-0456">Lyase</keyword>
<evidence type="ECO:0000256" key="2">
    <source>
        <dbReference type="ARBA" id="ARBA00023239"/>
    </source>
</evidence>
<evidence type="ECO:0000313" key="5">
    <source>
        <dbReference type="Proteomes" id="UP000530564"/>
    </source>
</evidence>
<dbReference type="RefSeq" id="WP_183769882.1">
    <property type="nucleotide sequence ID" value="NZ_JACIDK010000001.1"/>
</dbReference>
<evidence type="ECO:0000259" key="3">
    <source>
        <dbReference type="SMART" id="SM01007"/>
    </source>
</evidence>
<reference evidence="4 5" key="1">
    <citation type="submission" date="2020-08" db="EMBL/GenBank/DDBJ databases">
        <title>Genomic Encyclopedia of Type Strains, Phase IV (KMG-IV): sequencing the most valuable type-strain genomes for metagenomic binning, comparative biology and taxonomic classification.</title>
        <authorList>
            <person name="Goeker M."/>
        </authorList>
    </citation>
    <scope>NUCLEOTIDE SEQUENCE [LARGE SCALE GENOMIC DNA]</scope>
    <source>
        <strain evidence="4 5">DSM 21793</strain>
    </source>
</reference>
<comment type="caution">
    <text evidence="4">The sequence shown here is derived from an EMBL/GenBank/DDBJ whole genome shotgun (WGS) entry which is preliminary data.</text>
</comment>
<accession>A0A839ZUL2</accession>
<dbReference type="Proteomes" id="UP000530564">
    <property type="component" value="Unassembled WGS sequence"/>
</dbReference>
<dbReference type="EMBL" id="JACIDK010000001">
    <property type="protein sequence ID" value="MBB3889966.1"/>
    <property type="molecule type" value="Genomic_DNA"/>
</dbReference>
<dbReference type="GO" id="GO:0008738">
    <property type="term" value="F:L-fuculose-phosphate aldolase activity"/>
    <property type="evidence" value="ECO:0007669"/>
    <property type="project" value="UniProtKB-EC"/>
</dbReference>
<dbReference type="InterPro" id="IPR001303">
    <property type="entry name" value="Aldolase_II/adducin_N"/>
</dbReference>
<evidence type="ECO:0000256" key="1">
    <source>
        <dbReference type="ARBA" id="ARBA00022723"/>
    </source>
</evidence>
<organism evidence="4 5">
    <name type="scientific">Phenylobacterium haematophilum</name>
    <dbReference type="NCBI Taxonomy" id="98513"/>
    <lineage>
        <taxon>Bacteria</taxon>
        <taxon>Pseudomonadati</taxon>
        <taxon>Pseudomonadota</taxon>
        <taxon>Alphaproteobacteria</taxon>
        <taxon>Caulobacterales</taxon>
        <taxon>Caulobacteraceae</taxon>
        <taxon>Phenylobacterium</taxon>
    </lineage>
</organism>
<dbReference type="InterPro" id="IPR050197">
    <property type="entry name" value="Aldolase_class_II_sugar_metab"/>
</dbReference>
<dbReference type="InterPro" id="IPR036409">
    <property type="entry name" value="Aldolase_II/adducin_N_sf"/>
</dbReference>
<dbReference type="EC" id="4.1.2.17" evidence="4"/>
<dbReference type="AlphaFoldDB" id="A0A839ZUL2"/>
<dbReference type="GO" id="GO:0046872">
    <property type="term" value="F:metal ion binding"/>
    <property type="evidence" value="ECO:0007669"/>
    <property type="project" value="UniProtKB-KW"/>
</dbReference>
<sequence>MAQKLDEGQLRERMAYVMRAMDARGLNRGTSGNVSARFGEGMLVTPSGVVPAQLSAEQVVYVAPDGSTPEGSLKPSSEWRMHWGLLERRPDANAVVHCHSRHATILACAGLEIPPMHYMVAVGGGSSVPVAPYATFGSAELAQSVVEALDGRAAALMANHGQIVVARNLDAALAIAEEVEEQSAVYWGTLAIGGPKLLDKQEMDTILQRFKSYGQKS</sequence>
<dbReference type="SMART" id="SM01007">
    <property type="entry name" value="Aldolase_II"/>
    <property type="match status" value="1"/>
</dbReference>
<dbReference type="PANTHER" id="PTHR22789:SF0">
    <property type="entry name" value="3-OXO-TETRONATE 4-PHOSPHATE DECARBOXYLASE-RELATED"/>
    <property type="match status" value="1"/>
</dbReference>
<feature type="domain" description="Class II aldolase/adducin N-terminal" evidence="3">
    <location>
        <begin position="12"/>
        <end position="187"/>
    </location>
</feature>
<keyword evidence="1" id="KW-0479">Metal-binding</keyword>